<feature type="domain" description="Protein kinase" evidence="9">
    <location>
        <begin position="44"/>
        <end position="301"/>
    </location>
</feature>
<dbReference type="InterPro" id="IPR036947">
    <property type="entry name" value="POLO_box_dom_sf"/>
</dbReference>
<protein>
    <submittedName>
        <fullName evidence="10">Protein kinase domain containing protein</fullName>
    </submittedName>
    <submittedName>
        <fullName evidence="12">Serine/threonine-protein kinase PLK</fullName>
    </submittedName>
</protein>
<dbReference type="GO" id="GO:0004674">
    <property type="term" value="F:protein serine/threonine kinase activity"/>
    <property type="evidence" value="ECO:0007669"/>
    <property type="project" value="UniProtKB-KW"/>
</dbReference>
<keyword evidence="4" id="KW-0677">Repeat</keyword>
<dbReference type="WBParaSite" id="Bm8857.1">
    <property type="protein sequence ID" value="Bm8857.1"/>
    <property type="gene ID" value="WBGene00229118"/>
</dbReference>
<evidence type="ECO:0000256" key="3">
    <source>
        <dbReference type="ARBA" id="ARBA00022679"/>
    </source>
</evidence>
<accession>A0A4E9FA60</accession>
<evidence type="ECO:0000256" key="1">
    <source>
        <dbReference type="ARBA" id="ARBA00001946"/>
    </source>
</evidence>
<keyword evidence="2" id="KW-0723">Serine/threonine-protein kinase</keyword>
<dbReference type="CDD" id="cd13118">
    <property type="entry name" value="POLO_box_1"/>
    <property type="match status" value="1"/>
</dbReference>
<dbReference type="PANTHER" id="PTHR24345">
    <property type="entry name" value="SERINE/THREONINE-PROTEIN KINASE PLK"/>
    <property type="match status" value="1"/>
</dbReference>
<dbReference type="Pfam" id="PF00069">
    <property type="entry name" value="Pkinase"/>
    <property type="match status" value="1"/>
</dbReference>
<dbReference type="FunFam" id="1.10.510.10:FF:000571">
    <property type="entry name" value="Maternal embryonic leucine zipper kinase"/>
    <property type="match status" value="1"/>
</dbReference>
<dbReference type="SMART" id="SM00220">
    <property type="entry name" value="S_TKc"/>
    <property type="match status" value="1"/>
</dbReference>
<evidence type="ECO:0000313" key="10">
    <source>
        <dbReference type="EMBL" id="VIO93048.1"/>
    </source>
</evidence>
<evidence type="ECO:0000313" key="11">
    <source>
        <dbReference type="Proteomes" id="UP000006672"/>
    </source>
</evidence>
<feature type="binding site" evidence="8">
    <location>
        <position position="73"/>
    </location>
    <ligand>
        <name>ATP</name>
        <dbReference type="ChEBI" id="CHEBI:30616"/>
    </ligand>
</feature>
<dbReference type="InterPro" id="IPR017441">
    <property type="entry name" value="Protein_kinase_ATP_BS"/>
</dbReference>
<dbReference type="GO" id="GO:0005524">
    <property type="term" value="F:ATP binding"/>
    <property type="evidence" value="ECO:0007669"/>
    <property type="project" value="UniProtKB-UniRule"/>
</dbReference>
<reference evidence="10" key="2">
    <citation type="submission" date="2019-04" db="EMBL/GenBank/DDBJ databases">
        <authorList>
            <person name="Howe K."/>
            <person name="Paulini M."/>
            <person name="Williams G."/>
        </authorList>
    </citation>
    <scope>NUCLEOTIDE SEQUENCE [LARGE SCALE GENOMIC DNA]</scope>
    <source>
        <strain evidence="10">FR3</strain>
    </source>
</reference>
<keyword evidence="7 8" id="KW-0067">ATP-binding</keyword>
<evidence type="ECO:0000256" key="4">
    <source>
        <dbReference type="ARBA" id="ARBA00022737"/>
    </source>
</evidence>
<dbReference type="PROSITE" id="PS00108">
    <property type="entry name" value="PROTEIN_KINASE_ST"/>
    <property type="match status" value="1"/>
</dbReference>
<dbReference type="EMBL" id="CAAKNF010000193">
    <property type="protein sequence ID" value="VIO93048.1"/>
    <property type="molecule type" value="Genomic_DNA"/>
</dbReference>
<evidence type="ECO:0000256" key="5">
    <source>
        <dbReference type="ARBA" id="ARBA00022741"/>
    </source>
</evidence>
<reference evidence="12" key="3">
    <citation type="submission" date="2022-04" db="UniProtKB">
        <authorList>
            <consortium name="WormBaseParasite"/>
        </authorList>
    </citation>
    <scope>IDENTIFICATION</scope>
</reference>
<dbReference type="PROSITE" id="PS00107">
    <property type="entry name" value="PROTEIN_KINASE_ATP"/>
    <property type="match status" value="1"/>
</dbReference>
<dbReference type="OrthoDB" id="408964at2759"/>
<gene>
    <name evidence="10" type="primary">Bm8857</name>
    <name evidence="10" type="ORF">BM_BM8857</name>
</gene>
<evidence type="ECO:0000259" key="9">
    <source>
        <dbReference type="PROSITE" id="PS50011"/>
    </source>
</evidence>
<comment type="cofactor">
    <cofactor evidence="1">
        <name>Mg(2+)</name>
        <dbReference type="ChEBI" id="CHEBI:18420"/>
    </cofactor>
</comment>
<keyword evidence="6 10" id="KW-0418">Kinase</keyword>
<evidence type="ECO:0000256" key="2">
    <source>
        <dbReference type="ARBA" id="ARBA00022527"/>
    </source>
</evidence>
<evidence type="ECO:0000256" key="8">
    <source>
        <dbReference type="PROSITE-ProRule" id="PRU10141"/>
    </source>
</evidence>
<reference evidence="11" key="1">
    <citation type="journal article" date="2007" name="Science">
        <title>Draft genome of the filarial nematode parasite Brugia malayi.</title>
        <authorList>
            <person name="Ghedin E."/>
            <person name="Wang S."/>
            <person name="Spiro D."/>
            <person name="Caler E."/>
            <person name="Zhao Q."/>
            <person name="Crabtree J."/>
            <person name="Allen J.E."/>
            <person name="Delcher A.L."/>
            <person name="Guiliano D.B."/>
            <person name="Miranda-Saavedra D."/>
            <person name="Angiuoli S.V."/>
            <person name="Creasy T."/>
            <person name="Amedeo P."/>
            <person name="Haas B."/>
            <person name="El-Sayed N.M."/>
            <person name="Wortman J.R."/>
            <person name="Feldblyum T."/>
            <person name="Tallon L."/>
            <person name="Schatz M."/>
            <person name="Shumway M."/>
            <person name="Koo H."/>
            <person name="Salzberg S.L."/>
            <person name="Schobel S."/>
            <person name="Pertea M."/>
            <person name="Pop M."/>
            <person name="White O."/>
            <person name="Barton G.J."/>
            <person name="Carlow C.K."/>
            <person name="Crawford M.J."/>
            <person name="Daub J."/>
            <person name="Dimmic M.W."/>
            <person name="Estes C.F."/>
            <person name="Foster J.M."/>
            <person name="Ganatra M."/>
            <person name="Gregory W.F."/>
            <person name="Johnson N.M."/>
            <person name="Jin J."/>
            <person name="Komuniecki R."/>
            <person name="Korf I."/>
            <person name="Kumar S."/>
            <person name="Laney S."/>
            <person name="Li B.W."/>
            <person name="Li W."/>
            <person name="Lindblom T.H."/>
            <person name="Lustigman S."/>
            <person name="Ma D."/>
            <person name="Maina C.V."/>
            <person name="Martin D.M."/>
            <person name="McCarter J.P."/>
            <person name="McReynolds L."/>
            <person name="Mitreva M."/>
            <person name="Nutman T.B."/>
            <person name="Parkinson J."/>
            <person name="Peregrin-Alvarez J.M."/>
            <person name="Poole C."/>
            <person name="Ren Q."/>
            <person name="Saunders L."/>
            <person name="Sluder A.E."/>
            <person name="Smith K."/>
            <person name="Stanke M."/>
            <person name="Unnasch T.R."/>
            <person name="Ware J."/>
            <person name="Wei A.D."/>
            <person name="Weil G."/>
            <person name="Williams D.J."/>
            <person name="Zhang Y."/>
            <person name="Williams S.A."/>
            <person name="Fraser-Liggett C."/>
            <person name="Slatko B."/>
            <person name="Blaxter M.L."/>
            <person name="Scott A.L."/>
        </authorList>
    </citation>
    <scope>NUCLEOTIDE SEQUENCE</scope>
    <source>
        <strain evidence="11">FR3</strain>
    </source>
</reference>
<dbReference type="FunFam" id="3.30.200.20:FF:000091">
    <property type="entry name" value="Serine/threonine-protein kinase PLK"/>
    <property type="match status" value="1"/>
</dbReference>
<dbReference type="Gene3D" id="3.30.200.20">
    <property type="entry name" value="Phosphorylase Kinase, domain 1"/>
    <property type="match status" value="1"/>
</dbReference>
<keyword evidence="11" id="KW-1185">Reference proteome</keyword>
<evidence type="ECO:0000313" key="12">
    <source>
        <dbReference type="WBParaSite" id="Bm8857.1"/>
    </source>
</evidence>
<evidence type="ECO:0000256" key="6">
    <source>
        <dbReference type="ARBA" id="ARBA00022777"/>
    </source>
</evidence>
<keyword evidence="5 8" id="KW-0547">Nucleotide-binding</keyword>
<proteinExistence type="predicted"/>
<evidence type="ECO:0000256" key="7">
    <source>
        <dbReference type="ARBA" id="ARBA00022840"/>
    </source>
</evidence>
<dbReference type="RefSeq" id="XP_042934021.1">
    <property type="nucleotide sequence ID" value="XM_043078087.1"/>
</dbReference>
<dbReference type="GO" id="GO:0005634">
    <property type="term" value="C:nucleus"/>
    <property type="evidence" value="ECO:0007669"/>
    <property type="project" value="TreeGrafter"/>
</dbReference>
<dbReference type="AlphaFoldDB" id="A0A4E9FA60"/>
<dbReference type="Gene3D" id="3.30.1120.30">
    <property type="entry name" value="POLO box domain"/>
    <property type="match status" value="2"/>
</dbReference>
<dbReference type="InterPro" id="IPR008271">
    <property type="entry name" value="Ser/Thr_kinase_AS"/>
</dbReference>
<dbReference type="CTD" id="6097517"/>
<keyword evidence="3" id="KW-0808">Transferase</keyword>
<dbReference type="GeneID" id="6097517"/>
<organism evidence="10">
    <name type="scientific">Brugia malayi</name>
    <name type="common">Filarial nematode worm</name>
    <dbReference type="NCBI Taxonomy" id="6279"/>
    <lineage>
        <taxon>Eukaryota</taxon>
        <taxon>Metazoa</taxon>
        <taxon>Ecdysozoa</taxon>
        <taxon>Nematoda</taxon>
        <taxon>Chromadorea</taxon>
        <taxon>Rhabditida</taxon>
        <taxon>Spirurina</taxon>
        <taxon>Spiruromorpha</taxon>
        <taxon>Filarioidea</taxon>
        <taxon>Onchocercidae</taxon>
        <taxon>Brugia</taxon>
    </lineage>
</organism>
<sequence length="594" mass="66964">MAPKLEQLGPCTSNGNQNNECTDDTSAAQILPGILYEPNSFHHYIPTLYLGKGGFARCYAAKDSSTKMEVALKIVPKSRLTKHSKLEKMRKEIVIHKSLNHPNVVKFLSFFEDNINVYMVLELCHNGTLLCRIQNAPGGQLRDNSARSYLLQIVDAVTYLHEEIGILHRDLKPGNILLCSNDQVKLADFGLALKLDDLPYSSMNVCGTPNYLSPQVLKQEGHSKESEAWSIGCILYCMLVGKPPFEADTLEKTYVKIASGDYSFPLKPKICICAEDLISKLLTLDAMARMKVTAIKSHPYFGNRDIAGKNEPYSAKTKENNIFQLSKKNFNQGFGGGCSIGDSGIGSEGCLNARSPRSVSDCKVLYKQLLLGYYTVSDEVSHLLDFQLNMVSKWMDYTNKYGFSCTLSDGTYCTLFIDNSSLSRRRAAENEAGRYLMISDTGQDPWSFFEWTTLHTINNERLKKKIRIVELFSDYMDKELQPVYEHSNIRQQLDALVYQKRHGGVLVMFLALGTIQINFLESHEKLVINRDEHGRLLLTVIEQCVDFHTYQLLPYASTSNRTNCQKVQQLLNKAFRLLEGEKALLQGSYCATQC</sequence>
<dbReference type="InterPro" id="IPR033701">
    <property type="entry name" value="POLO_box_1"/>
</dbReference>
<dbReference type="SUPFAM" id="SSF56112">
    <property type="entry name" value="Protein kinase-like (PK-like)"/>
    <property type="match status" value="1"/>
</dbReference>
<dbReference type="KEGG" id="bmy:BM_BM8857"/>
<name>A0A4E9FA60_BRUMA</name>
<dbReference type="InterPro" id="IPR000719">
    <property type="entry name" value="Prot_kinase_dom"/>
</dbReference>
<dbReference type="SUPFAM" id="SSF82615">
    <property type="entry name" value="Polo-box domain"/>
    <property type="match status" value="1"/>
</dbReference>
<dbReference type="Gene3D" id="1.10.510.10">
    <property type="entry name" value="Transferase(Phosphotransferase) domain 1"/>
    <property type="match status" value="1"/>
</dbReference>
<dbReference type="PROSITE" id="PS50011">
    <property type="entry name" value="PROTEIN_KINASE_DOM"/>
    <property type="match status" value="1"/>
</dbReference>
<dbReference type="InterPro" id="IPR011009">
    <property type="entry name" value="Kinase-like_dom_sf"/>
</dbReference>
<dbReference type="Proteomes" id="UP000006672">
    <property type="component" value="Unassembled WGS sequence"/>
</dbReference>
<accession>A0A8L7YPJ4</accession>